<dbReference type="EMBL" id="ASPP01026207">
    <property type="protein sequence ID" value="ETO07382.1"/>
    <property type="molecule type" value="Genomic_DNA"/>
</dbReference>
<gene>
    <name evidence="1" type="ORF">RFI_30009</name>
</gene>
<protein>
    <submittedName>
        <fullName evidence="1">Uncharacterized protein</fullName>
    </submittedName>
</protein>
<name>X6M1W7_RETFI</name>
<evidence type="ECO:0000313" key="2">
    <source>
        <dbReference type="Proteomes" id="UP000023152"/>
    </source>
</evidence>
<organism evidence="1 2">
    <name type="scientific">Reticulomyxa filosa</name>
    <dbReference type="NCBI Taxonomy" id="46433"/>
    <lineage>
        <taxon>Eukaryota</taxon>
        <taxon>Sar</taxon>
        <taxon>Rhizaria</taxon>
        <taxon>Retaria</taxon>
        <taxon>Foraminifera</taxon>
        <taxon>Monothalamids</taxon>
        <taxon>Reticulomyxidae</taxon>
        <taxon>Reticulomyxa</taxon>
    </lineage>
</organism>
<evidence type="ECO:0000313" key="1">
    <source>
        <dbReference type="EMBL" id="ETO07382.1"/>
    </source>
</evidence>
<feature type="non-terminal residue" evidence="1">
    <location>
        <position position="1"/>
    </location>
</feature>
<accession>X6M1W7</accession>
<dbReference type="AlphaFoldDB" id="X6M1W7"/>
<keyword evidence="2" id="KW-1185">Reference proteome</keyword>
<comment type="caution">
    <text evidence="1">The sequence shown here is derived from an EMBL/GenBank/DDBJ whole genome shotgun (WGS) entry which is preliminary data.</text>
</comment>
<proteinExistence type="predicted"/>
<reference evidence="1 2" key="1">
    <citation type="journal article" date="2013" name="Curr. Biol.">
        <title>The Genome of the Foraminiferan Reticulomyxa filosa.</title>
        <authorList>
            <person name="Glockner G."/>
            <person name="Hulsmann N."/>
            <person name="Schleicher M."/>
            <person name="Noegel A.A."/>
            <person name="Eichinger L."/>
            <person name="Gallinger C."/>
            <person name="Pawlowski J."/>
            <person name="Sierra R."/>
            <person name="Euteneuer U."/>
            <person name="Pillet L."/>
            <person name="Moustafa A."/>
            <person name="Platzer M."/>
            <person name="Groth M."/>
            <person name="Szafranski K."/>
            <person name="Schliwa M."/>
        </authorList>
    </citation>
    <scope>NUCLEOTIDE SEQUENCE [LARGE SCALE GENOMIC DNA]</scope>
</reference>
<sequence>NNHDNMGTIISWNTFVSYSLSQTWKSKMWKYVQCRKFCNNVRIVSLVQFKNSRIRIFKITLMIDPMQSNEIVHTKTPSMNIFTSTPIMLPISYTLIFKSKYRKKNIHEKKKRSLHGFLKKQKHSDLAASKYIKILLAQNKVGRVETISWVWNLQKFRTTIHFDWNTIRWKCGIAATIYTIGAKFSVRASVPIWQLCAYPRYYIIVYVSLDNAQINLQ</sequence>
<dbReference type="Proteomes" id="UP000023152">
    <property type="component" value="Unassembled WGS sequence"/>
</dbReference>